<protein>
    <submittedName>
        <fullName evidence="1">Uncharacterized protein</fullName>
    </submittedName>
</protein>
<reference evidence="1" key="2">
    <citation type="journal article" date="2015" name="Data Brief">
        <title>Shoot transcriptome of the giant reed, Arundo donax.</title>
        <authorList>
            <person name="Barrero R.A."/>
            <person name="Guerrero F.D."/>
            <person name="Moolhuijzen P."/>
            <person name="Goolsby J.A."/>
            <person name="Tidwell J."/>
            <person name="Bellgard S.E."/>
            <person name="Bellgard M.I."/>
        </authorList>
    </citation>
    <scope>NUCLEOTIDE SEQUENCE</scope>
    <source>
        <tissue evidence="1">Shoot tissue taken approximately 20 cm above the soil surface</tissue>
    </source>
</reference>
<organism evidence="1">
    <name type="scientific">Arundo donax</name>
    <name type="common">Giant reed</name>
    <name type="synonym">Donax arundinaceus</name>
    <dbReference type="NCBI Taxonomy" id="35708"/>
    <lineage>
        <taxon>Eukaryota</taxon>
        <taxon>Viridiplantae</taxon>
        <taxon>Streptophyta</taxon>
        <taxon>Embryophyta</taxon>
        <taxon>Tracheophyta</taxon>
        <taxon>Spermatophyta</taxon>
        <taxon>Magnoliopsida</taxon>
        <taxon>Liliopsida</taxon>
        <taxon>Poales</taxon>
        <taxon>Poaceae</taxon>
        <taxon>PACMAD clade</taxon>
        <taxon>Arundinoideae</taxon>
        <taxon>Arundineae</taxon>
        <taxon>Arundo</taxon>
    </lineage>
</organism>
<sequence>MPLSSVFLVARTGLERTVSVFGGCIEAPHRGLAPCVELLCTFFVL</sequence>
<evidence type="ECO:0000313" key="1">
    <source>
        <dbReference type="EMBL" id="JAE15519.1"/>
    </source>
</evidence>
<accession>A0A0A9FW91</accession>
<dbReference type="AlphaFoldDB" id="A0A0A9FW91"/>
<proteinExistence type="predicted"/>
<reference evidence="1" key="1">
    <citation type="submission" date="2014-09" db="EMBL/GenBank/DDBJ databases">
        <authorList>
            <person name="Magalhaes I.L.F."/>
            <person name="Oliveira U."/>
            <person name="Santos F.R."/>
            <person name="Vidigal T.H.D.A."/>
            <person name="Brescovit A.D."/>
            <person name="Santos A.J."/>
        </authorList>
    </citation>
    <scope>NUCLEOTIDE SEQUENCE</scope>
    <source>
        <tissue evidence="1">Shoot tissue taken approximately 20 cm above the soil surface</tissue>
    </source>
</reference>
<dbReference type="EMBL" id="GBRH01182377">
    <property type="protein sequence ID" value="JAE15519.1"/>
    <property type="molecule type" value="Transcribed_RNA"/>
</dbReference>
<name>A0A0A9FW91_ARUDO</name>